<evidence type="ECO:0000259" key="11">
    <source>
        <dbReference type="Pfam" id="PF00266"/>
    </source>
</evidence>
<evidence type="ECO:0000313" key="12">
    <source>
        <dbReference type="EMBL" id="TQK76075.1"/>
    </source>
</evidence>
<dbReference type="GO" id="GO:0046872">
    <property type="term" value="F:metal ion binding"/>
    <property type="evidence" value="ECO:0007669"/>
    <property type="project" value="UniProtKB-KW"/>
</dbReference>
<comment type="caution">
    <text evidence="12">The sequence shown here is derived from an EMBL/GenBank/DDBJ whole genome shotgun (WGS) entry which is preliminary data.</text>
</comment>
<keyword evidence="7" id="KW-0408">Iron</keyword>
<dbReference type="PANTHER" id="PTHR11601">
    <property type="entry name" value="CYSTEINE DESULFURYLASE FAMILY MEMBER"/>
    <property type="match status" value="1"/>
</dbReference>
<keyword evidence="6" id="KW-0663">Pyridoxal phosphate</keyword>
<evidence type="ECO:0000256" key="8">
    <source>
        <dbReference type="ARBA" id="ARBA00023014"/>
    </source>
</evidence>
<dbReference type="PANTHER" id="PTHR11601:SF34">
    <property type="entry name" value="CYSTEINE DESULFURASE"/>
    <property type="match status" value="1"/>
</dbReference>
<dbReference type="EC" id="2.8.1.7" evidence="3"/>
<organism evidence="12 13">
    <name type="scientific">Rarobacter incanus</name>
    <dbReference type="NCBI Taxonomy" id="153494"/>
    <lineage>
        <taxon>Bacteria</taxon>
        <taxon>Bacillati</taxon>
        <taxon>Actinomycetota</taxon>
        <taxon>Actinomycetes</taxon>
        <taxon>Micrococcales</taxon>
        <taxon>Rarobacteraceae</taxon>
        <taxon>Rarobacter</taxon>
    </lineage>
</organism>
<dbReference type="PIRSF" id="PIRSF005572">
    <property type="entry name" value="NifS"/>
    <property type="match status" value="1"/>
</dbReference>
<comment type="similarity">
    <text evidence="2">Belongs to the class-V pyridoxal-phosphate-dependent aminotransferase family. NifS/IscS subfamily.</text>
</comment>
<dbReference type="InterPro" id="IPR015422">
    <property type="entry name" value="PyrdxlP-dep_Trfase_small"/>
</dbReference>
<dbReference type="OrthoDB" id="9808002at2"/>
<evidence type="ECO:0000256" key="3">
    <source>
        <dbReference type="ARBA" id="ARBA00012239"/>
    </source>
</evidence>
<evidence type="ECO:0000256" key="4">
    <source>
        <dbReference type="ARBA" id="ARBA00022679"/>
    </source>
</evidence>
<dbReference type="InterPro" id="IPR015421">
    <property type="entry name" value="PyrdxlP-dep_Trfase_major"/>
</dbReference>
<evidence type="ECO:0000256" key="5">
    <source>
        <dbReference type="ARBA" id="ARBA00022723"/>
    </source>
</evidence>
<keyword evidence="8" id="KW-0411">Iron-sulfur</keyword>
<protein>
    <recommendedName>
        <fullName evidence="3">cysteine desulfurase</fullName>
        <ecNumber evidence="3">2.8.1.7</ecNumber>
    </recommendedName>
</protein>
<evidence type="ECO:0000256" key="9">
    <source>
        <dbReference type="ARBA" id="ARBA00050776"/>
    </source>
</evidence>
<keyword evidence="5" id="KW-0479">Metal-binding</keyword>
<dbReference type="GO" id="GO:0031071">
    <property type="term" value="F:cysteine desulfurase activity"/>
    <property type="evidence" value="ECO:0007669"/>
    <property type="project" value="UniProtKB-EC"/>
</dbReference>
<dbReference type="AlphaFoldDB" id="A0A542SNH1"/>
<dbReference type="InterPro" id="IPR020578">
    <property type="entry name" value="Aminotrans_V_PyrdxlP_BS"/>
</dbReference>
<proteinExistence type="inferred from homology"/>
<accession>A0A542SNH1</accession>
<dbReference type="SUPFAM" id="SSF53383">
    <property type="entry name" value="PLP-dependent transferases"/>
    <property type="match status" value="1"/>
</dbReference>
<dbReference type="InterPro" id="IPR016454">
    <property type="entry name" value="Cysteine_dSase"/>
</dbReference>
<evidence type="ECO:0000256" key="1">
    <source>
        <dbReference type="ARBA" id="ARBA00001933"/>
    </source>
</evidence>
<dbReference type="PROSITE" id="PS00595">
    <property type="entry name" value="AA_TRANSFER_CLASS_5"/>
    <property type="match status" value="1"/>
</dbReference>
<keyword evidence="4" id="KW-0808">Transferase</keyword>
<dbReference type="Gene3D" id="3.90.1150.10">
    <property type="entry name" value="Aspartate Aminotransferase, domain 1"/>
    <property type="match status" value="1"/>
</dbReference>
<evidence type="ECO:0000313" key="13">
    <source>
        <dbReference type="Proteomes" id="UP000316181"/>
    </source>
</evidence>
<sequence>MTDIYLDHAATTPMTQEALAAYADAARRGANASSQHARGRVARRIVEESRERIAAIVGARPSEVIFTAGGTEADNLAVKGAFFAQPRRDVVVVGEAEHHAVLDSARWLATYAGAQVRYVPVSGDGGTDAGDLARVLDEADGRVAIASLMWVNNEVGTISPIAEIAAECRARAVASHSDAVQALGLCPIDFGKTQLGAMTIAAHKVGGPIGVGALVATRDFPLVEIMSGGGQERAVRSGTLDAPAIAGFAAALEQAAAGRESQVTRQRQIRDYLIDRVLAEIPHAHLRGVDPRVDATRRLSGNALFTFDGCEGDSLLFALDSSGVSASTGSACQAGVPQPSHVLMAMGLSEDEARGALRFSLGCASTKDDIDGLLAVLPGAIERARRAGQVGRMKKETVA</sequence>
<evidence type="ECO:0000256" key="7">
    <source>
        <dbReference type="ARBA" id="ARBA00023004"/>
    </source>
</evidence>
<dbReference type="RefSeq" id="WP_142111405.1">
    <property type="nucleotide sequence ID" value="NZ_BAAATB010000002.1"/>
</dbReference>
<dbReference type="EMBL" id="VFNV01000001">
    <property type="protein sequence ID" value="TQK76075.1"/>
    <property type="molecule type" value="Genomic_DNA"/>
</dbReference>
<comment type="cofactor">
    <cofactor evidence="1 10">
        <name>pyridoxal 5'-phosphate</name>
        <dbReference type="ChEBI" id="CHEBI:597326"/>
    </cofactor>
</comment>
<dbReference type="Gene3D" id="1.10.260.50">
    <property type="match status" value="1"/>
</dbReference>
<dbReference type="Proteomes" id="UP000316181">
    <property type="component" value="Unassembled WGS sequence"/>
</dbReference>
<dbReference type="Pfam" id="PF00266">
    <property type="entry name" value="Aminotran_5"/>
    <property type="match status" value="1"/>
</dbReference>
<dbReference type="GO" id="GO:0051536">
    <property type="term" value="F:iron-sulfur cluster binding"/>
    <property type="evidence" value="ECO:0007669"/>
    <property type="project" value="UniProtKB-KW"/>
</dbReference>
<keyword evidence="13" id="KW-1185">Reference proteome</keyword>
<feature type="domain" description="Aminotransferase class V" evidence="11">
    <location>
        <begin position="4"/>
        <end position="373"/>
    </location>
</feature>
<evidence type="ECO:0000256" key="10">
    <source>
        <dbReference type="RuleBase" id="RU004504"/>
    </source>
</evidence>
<gene>
    <name evidence="12" type="ORF">FB389_0733</name>
</gene>
<evidence type="ECO:0000256" key="2">
    <source>
        <dbReference type="ARBA" id="ARBA00006490"/>
    </source>
</evidence>
<dbReference type="Gene3D" id="3.40.640.10">
    <property type="entry name" value="Type I PLP-dependent aspartate aminotransferase-like (Major domain)"/>
    <property type="match status" value="1"/>
</dbReference>
<comment type="catalytic activity">
    <reaction evidence="9">
        <text>(sulfur carrier)-H + L-cysteine = (sulfur carrier)-SH + L-alanine</text>
        <dbReference type="Rhea" id="RHEA:43892"/>
        <dbReference type="Rhea" id="RHEA-COMP:14737"/>
        <dbReference type="Rhea" id="RHEA-COMP:14739"/>
        <dbReference type="ChEBI" id="CHEBI:29917"/>
        <dbReference type="ChEBI" id="CHEBI:35235"/>
        <dbReference type="ChEBI" id="CHEBI:57972"/>
        <dbReference type="ChEBI" id="CHEBI:64428"/>
        <dbReference type="EC" id="2.8.1.7"/>
    </reaction>
</comment>
<reference evidence="12 13" key="1">
    <citation type="submission" date="2019-06" db="EMBL/GenBank/DDBJ databases">
        <title>Sequencing the genomes of 1000 actinobacteria strains.</title>
        <authorList>
            <person name="Klenk H.-P."/>
        </authorList>
    </citation>
    <scope>NUCLEOTIDE SEQUENCE [LARGE SCALE GENOMIC DNA]</scope>
    <source>
        <strain evidence="12 13">DSM 10596</strain>
    </source>
</reference>
<evidence type="ECO:0000256" key="6">
    <source>
        <dbReference type="ARBA" id="ARBA00022898"/>
    </source>
</evidence>
<dbReference type="InterPro" id="IPR015424">
    <property type="entry name" value="PyrdxlP-dep_Trfase"/>
</dbReference>
<name>A0A542SNH1_9MICO</name>
<dbReference type="InterPro" id="IPR000192">
    <property type="entry name" value="Aminotrans_V_dom"/>
</dbReference>